<accession>A0AAN6MYC5</accession>
<protein>
    <submittedName>
        <fullName evidence="2">Uncharacterized protein</fullName>
    </submittedName>
</protein>
<keyword evidence="1" id="KW-0732">Signal</keyword>
<dbReference type="AlphaFoldDB" id="A0AAN6MYC5"/>
<sequence length="68" mass="7453">MAAAFKSNVLLILLPGFNTLDMNGPYEIFRKSGSSNVFNVTVASECEITTSIEGVHVKVSTCWNRSKQ</sequence>
<dbReference type="EMBL" id="MU853908">
    <property type="protein sequence ID" value="KAK3935767.1"/>
    <property type="molecule type" value="Genomic_DNA"/>
</dbReference>
<evidence type="ECO:0000256" key="1">
    <source>
        <dbReference type="SAM" id="SignalP"/>
    </source>
</evidence>
<reference evidence="3" key="1">
    <citation type="journal article" date="2023" name="Mol. Phylogenet. Evol.">
        <title>Genome-scale phylogeny and comparative genomics of the fungal order Sordariales.</title>
        <authorList>
            <person name="Hensen N."/>
            <person name="Bonometti L."/>
            <person name="Westerberg I."/>
            <person name="Brannstrom I.O."/>
            <person name="Guillou S."/>
            <person name="Cros-Aarteil S."/>
            <person name="Calhoun S."/>
            <person name="Haridas S."/>
            <person name="Kuo A."/>
            <person name="Mondo S."/>
            <person name="Pangilinan J."/>
            <person name="Riley R."/>
            <person name="LaButti K."/>
            <person name="Andreopoulos B."/>
            <person name="Lipzen A."/>
            <person name="Chen C."/>
            <person name="Yan M."/>
            <person name="Daum C."/>
            <person name="Ng V."/>
            <person name="Clum A."/>
            <person name="Steindorff A."/>
            <person name="Ohm R.A."/>
            <person name="Martin F."/>
            <person name="Silar P."/>
            <person name="Natvig D.O."/>
            <person name="Lalanne C."/>
            <person name="Gautier V."/>
            <person name="Ament-Velasquez S.L."/>
            <person name="Kruys A."/>
            <person name="Hutchinson M.I."/>
            <person name="Powell A.J."/>
            <person name="Barry K."/>
            <person name="Miller A.N."/>
            <person name="Grigoriev I.V."/>
            <person name="Debuchy R."/>
            <person name="Gladieux P."/>
            <person name="Hiltunen Thoren M."/>
            <person name="Johannesson H."/>
        </authorList>
    </citation>
    <scope>NUCLEOTIDE SEQUENCE [LARGE SCALE GENOMIC DNA]</scope>
    <source>
        <strain evidence="3">CBS 340.73</strain>
    </source>
</reference>
<organism evidence="2 3">
    <name type="scientific">Diplogelasinospora grovesii</name>
    <dbReference type="NCBI Taxonomy" id="303347"/>
    <lineage>
        <taxon>Eukaryota</taxon>
        <taxon>Fungi</taxon>
        <taxon>Dikarya</taxon>
        <taxon>Ascomycota</taxon>
        <taxon>Pezizomycotina</taxon>
        <taxon>Sordariomycetes</taxon>
        <taxon>Sordariomycetidae</taxon>
        <taxon>Sordariales</taxon>
        <taxon>Diplogelasinosporaceae</taxon>
        <taxon>Diplogelasinospora</taxon>
    </lineage>
</organism>
<evidence type="ECO:0000313" key="3">
    <source>
        <dbReference type="Proteomes" id="UP001303473"/>
    </source>
</evidence>
<gene>
    <name evidence="2" type="ORF">QBC46DRAFT_396737</name>
</gene>
<dbReference type="InterPro" id="IPR029062">
    <property type="entry name" value="Class_I_gatase-like"/>
</dbReference>
<name>A0AAN6MYC5_9PEZI</name>
<comment type="caution">
    <text evidence="2">The sequence shown here is derived from an EMBL/GenBank/DDBJ whole genome shotgun (WGS) entry which is preliminary data.</text>
</comment>
<feature type="signal peptide" evidence="1">
    <location>
        <begin position="1"/>
        <end position="19"/>
    </location>
</feature>
<keyword evidence="3" id="KW-1185">Reference proteome</keyword>
<proteinExistence type="predicted"/>
<dbReference type="Gene3D" id="3.40.50.880">
    <property type="match status" value="1"/>
</dbReference>
<dbReference type="Proteomes" id="UP001303473">
    <property type="component" value="Unassembled WGS sequence"/>
</dbReference>
<feature type="chain" id="PRO_5043018805" evidence="1">
    <location>
        <begin position="20"/>
        <end position="68"/>
    </location>
</feature>
<evidence type="ECO:0000313" key="2">
    <source>
        <dbReference type="EMBL" id="KAK3935767.1"/>
    </source>
</evidence>